<name>W1P5Y7_AMBTC</name>
<dbReference type="Proteomes" id="UP000017836">
    <property type="component" value="Unassembled WGS sequence"/>
</dbReference>
<proteinExistence type="predicted"/>
<dbReference type="EMBL" id="KI394358">
    <property type="protein sequence ID" value="ERN03323.1"/>
    <property type="molecule type" value="Genomic_DNA"/>
</dbReference>
<dbReference type="AlphaFoldDB" id="W1P5Y7"/>
<evidence type="ECO:0000313" key="3">
    <source>
        <dbReference type="Proteomes" id="UP000017836"/>
    </source>
</evidence>
<sequence length="103" mass="11753">MVQKRFPKNSKTKRATAVGKRLATVPSLEVLILEEVSYPKQKRSVLKGALDKVPTLEFLIREALSYPKRKRSASKGERKRKFLVSEQKKSPPEDSGTEQDFHV</sequence>
<organism evidence="2 3">
    <name type="scientific">Amborella trichopoda</name>
    <dbReference type="NCBI Taxonomy" id="13333"/>
    <lineage>
        <taxon>Eukaryota</taxon>
        <taxon>Viridiplantae</taxon>
        <taxon>Streptophyta</taxon>
        <taxon>Embryophyta</taxon>
        <taxon>Tracheophyta</taxon>
        <taxon>Spermatophyta</taxon>
        <taxon>Magnoliopsida</taxon>
        <taxon>Amborellales</taxon>
        <taxon>Amborellaceae</taxon>
        <taxon>Amborella</taxon>
    </lineage>
</organism>
<feature type="compositionally biased region" description="Basic residues" evidence="1">
    <location>
        <begin position="67"/>
        <end position="82"/>
    </location>
</feature>
<dbReference type="Gramene" id="ERN03323">
    <property type="protein sequence ID" value="ERN03323"/>
    <property type="gene ID" value="AMTR_s00003p00238980"/>
</dbReference>
<dbReference type="HOGENOM" id="CLU_2267359_0_0_1"/>
<reference evidence="3" key="1">
    <citation type="journal article" date="2013" name="Science">
        <title>The Amborella genome and the evolution of flowering plants.</title>
        <authorList>
            <consortium name="Amborella Genome Project"/>
        </authorList>
    </citation>
    <scope>NUCLEOTIDE SEQUENCE [LARGE SCALE GENOMIC DNA]</scope>
</reference>
<evidence type="ECO:0000313" key="2">
    <source>
        <dbReference type="EMBL" id="ERN03323.1"/>
    </source>
</evidence>
<keyword evidence="3" id="KW-1185">Reference proteome</keyword>
<feature type="region of interest" description="Disordered" evidence="1">
    <location>
        <begin position="67"/>
        <end position="103"/>
    </location>
</feature>
<evidence type="ECO:0000256" key="1">
    <source>
        <dbReference type="SAM" id="MobiDB-lite"/>
    </source>
</evidence>
<gene>
    <name evidence="2" type="ORF">AMTR_s00003p00238980</name>
</gene>
<accession>W1P5Y7</accession>
<protein>
    <submittedName>
        <fullName evidence="2">Uncharacterized protein</fullName>
    </submittedName>
</protein>